<dbReference type="Gene3D" id="3.20.20.60">
    <property type="entry name" value="Phosphoenolpyruvate-binding domains"/>
    <property type="match status" value="1"/>
</dbReference>
<dbReference type="InterPro" id="IPR015806">
    <property type="entry name" value="Pyrv_Knase_insert_dom_sf"/>
</dbReference>
<dbReference type="GO" id="GO:0004743">
    <property type="term" value="F:pyruvate kinase activity"/>
    <property type="evidence" value="ECO:0007669"/>
    <property type="project" value="UniProtKB-UniRule"/>
</dbReference>
<dbReference type="InterPro" id="IPR015813">
    <property type="entry name" value="Pyrv/PenolPyrv_kinase-like_dom"/>
</dbReference>
<evidence type="ECO:0000256" key="7">
    <source>
        <dbReference type="ARBA" id="ARBA00022679"/>
    </source>
</evidence>
<dbReference type="GO" id="GO:0000287">
    <property type="term" value="F:magnesium ion binding"/>
    <property type="evidence" value="ECO:0007669"/>
    <property type="project" value="UniProtKB-UniRule"/>
</dbReference>
<dbReference type="GO" id="GO:0005524">
    <property type="term" value="F:ATP binding"/>
    <property type="evidence" value="ECO:0007669"/>
    <property type="project" value="UniProtKB-KW"/>
</dbReference>
<keyword evidence="13" id="KW-0630">Potassium</keyword>
<dbReference type="FunFam" id="2.40.33.10:FF:000001">
    <property type="entry name" value="Pyruvate kinase"/>
    <property type="match status" value="1"/>
</dbReference>
<evidence type="ECO:0000256" key="6">
    <source>
        <dbReference type="ARBA" id="ARBA00018587"/>
    </source>
</evidence>
<name>A0AA91VCI2_9BACI</name>
<dbReference type="InterPro" id="IPR001697">
    <property type="entry name" value="Pyr_Knase"/>
</dbReference>
<evidence type="ECO:0000313" key="19">
    <source>
        <dbReference type="EMBL" id="PED81695.1"/>
    </source>
</evidence>
<dbReference type="RefSeq" id="WP_097894706.1">
    <property type="nucleotide sequence ID" value="NZ_NVOR01000057.1"/>
</dbReference>
<dbReference type="NCBIfam" id="NF004491">
    <property type="entry name" value="PRK05826.1"/>
    <property type="match status" value="1"/>
</dbReference>
<comment type="similarity">
    <text evidence="4 17">Belongs to the pyruvate kinase family.</text>
</comment>
<accession>A0AA91VCI2</accession>
<dbReference type="PANTHER" id="PTHR11817">
    <property type="entry name" value="PYRUVATE KINASE"/>
    <property type="match status" value="1"/>
</dbReference>
<sequence>MTIDRICTIGPVSNNKDTLSQLIKNGMNIVRLNLSHGSHESHREVIRLVRSLDDSIKILGDLQGPKIRLGSIEGERITLQTGATFTLYMHSVSGSNEGVSVDYAGIVNDVKVGSRILINDGEVELIVEEISAEKIETKVKVGGDIASHKGVNLPGTIVNLPAITEKDQKDIQFLLGEDVEFIACSFVRQASHIKEIREFIHLKKETPPNLIAKIETMEAIENFQSICKEAEGIMIARGDLGVELPYQFIPLLQKIMIQECNHTNTYVITATQMLQSMVENSIPTRAEVTDVFQAVLDGTNAVMLSAESAAGDHPIESIETLRIVSEFAEYVRKDAPFNMGDMLKLLHKSLSQVKC</sequence>
<evidence type="ECO:0000256" key="9">
    <source>
        <dbReference type="ARBA" id="ARBA00022741"/>
    </source>
</evidence>
<comment type="catalytic activity">
    <reaction evidence="17">
        <text>pyruvate + ATP = phosphoenolpyruvate + ADP + H(+)</text>
        <dbReference type="Rhea" id="RHEA:18157"/>
        <dbReference type="ChEBI" id="CHEBI:15361"/>
        <dbReference type="ChEBI" id="CHEBI:15378"/>
        <dbReference type="ChEBI" id="CHEBI:30616"/>
        <dbReference type="ChEBI" id="CHEBI:58702"/>
        <dbReference type="ChEBI" id="CHEBI:456216"/>
        <dbReference type="EC" id="2.7.1.40"/>
    </reaction>
</comment>
<keyword evidence="9" id="KW-0547">Nucleotide-binding</keyword>
<comment type="cofactor">
    <cofactor evidence="1">
        <name>K(+)</name>
        <dbReference type="ChEBI" id="CHEBI:29103"/>
    </cofactor>
</comment>
<evidence type="ECO:0000256" key="10">
    <source>
        <dbReference type="ARBA" id="ARBA00022777"/>
    </source>
</evidence>
<dbReference type="EC" id="2.7.1.40" evidence="5 16"/>
<feature type="domain" description="Pyruvate kinase barrel" evidence="18">
    <location>
        <begin position="6"/>
        <end position="318"/>
    </location>
</feature>
<dbReference type="GO" id="GO:0030955">
    <property type="term" value="F:potassium ion binding"/>
    <property type="evidence" value="ECO:0007669"/>
    <property type="project" value="UniProtKB-UniRule"/>
</dbReference>
<keyword evidence="11" id="KW-0067">ATP-binding</keyword>
<dbReference type="AlphaFoldDB" id="A0AA91VCI2"/>
<dbReference type="NCBIfam" id="TIGR01064">
    <property type="entry name" value="pyruv_kin"/>
    <property type="match status" value="1"/>
</dbReference>
<protein>
    <recommendedName>
        <fullName evidence="6 16">Pyruvate kinase</fullName>
        <ecNumber evidence="5 16">2.7.1.40</ecNumber>
    </recommendedName>
</protein>
<keyword evidence="15 19" id="KW-0670">Pyruvate</keyword>
<comment type="similarity">
    <text evidence="3">In the C-terminal section; belongs to the PEP-utilizing enzyme family.</text>
</comment>
<evidence type="ECO:0000256" key="13">
    <source>
        <dbReference type="ARBA" id="ARBA00022958"/>
    </source>
</evidence>
<dbReference type="SUPFAM" id="SSF50800">
    <property type="entry name" value="PK beta-barrel domain-like"/>
    <property type="match status" value="1"/>
</dbReference>
<evidence type="ECO:0000256" key="16">
    <source>
        <dbReference type="NCBIfam" id="TIGR01064"/>
    </source>
</evidence>
<evidence type="ECO:0000259" key="18">
    <source>
        <dbReference type="Pfam" id="PF00224"/>
    </source>
</evidence>
<evidence type="ECO:0000256" key="2">
    <source>
        <dbReference type="ARBA" id="ARBA00004997"/>
    </source>
</evidence>
<dbReference type="PRINTS" id="PR01050">
    <property type="entry name" value="PYRUVTKNASE"/>
</dbReference>
<evidence type="ECO:0000256" key="12">
    <source>
        <dbReference type="ARBA" id="ARBA00022842"/>
    </source>
</evidence>
<comment type="caution">
    <text evidence="19">The sequence shown here is derived from an EMBL/GenBank/DDBJ whole genome shotgun (WGS) entry which is preliminary data.</text>
</comment>
<dbReference type="Pfam" id="PF00224">
    <property type="entry name" value="PK"/>
    <property type="match status" value="1"/>
</dbReference>
<dbReference type="NCBIfam" id="NF005234">
    <property type="entry name" value="PRK06739.1"/>
    <property type="match status" value="1"/>
</dbReference>
<evidence type="ECO:0000256" key="17">
    <source>
        <dbReference type="RuleBase" id="RU000504"/>
    </source>
</evidence>
<keyword evidence="10 17" id="KW-0418">Kinase</keyword>
<organism evidence="19 20">
    <name type="scientific">Bacillus pseudomycoides</name>
    <dbReference type="NCBI Taxonomy" id="64104"/>
    <lineage>
        <taxon>Bacteria</taxon>
        <taxon>Bacillati</taxon>
        <taxon>Bacillota</taxon>
        <taxon>Bacilli</taxon>
        <taxon>Bacillales</taxon>
        <taxon>Bacillaceae</taxon>
        <taxon>Bacillus</taxon>
        <taxon>Bacillus cereus group</taxon>
    </lineage>
</organism>
<keyword evidence="8" id="KW-0479">Metal-binding</keyword>
<evidence type="ECO:0000256" key="3">
    <source>
        <dbReference type="ARBA" id="ARBA00006237"/>
    </source>
</evidence>
<dbReference type="SUPFAM" id="SSF51621">
    <property type="entry name" value="Phosphoenolpyruvate/pyruvate domain"/>
    <property type="match status" value="1"/>
</dbReference>
<keyword evidence="12 17" id="KW-0460">Magnesium</keyword>
<dbReference type="InterPro" id="IPR040442">
    <property type="entry name" value="Pyrv_kinase-like_dom_sf"/>
</dbReference>
<dbReference type="InterPro" id="IPR015793">
    <property type="entry name" value="Pyrv_Knase_brl"/>
</dbReference>
<dbReference type="Proteomes" id="UP000221020">
    <property type="component" value="Unassembled WGS sequence"/>
</dbReference>
<evidence type="ECO:0000256" key="5">
    <source>
        <dbReference type="ARBA" id="ARBA00012142"/>
    </source>
</evidence>
<dbReference type="EMBL" id="NVOR01000057">
    <property type="protein sequence ID" value="PED81695.1"/>
    <property type="molecule type" value="Genomic_DNA"/>
</dbReference>
<dbReference type="GO" id="GO:0016301">
    <property type="term" value="F:kinase activity"/>
    <property type="evidence" value="ECO:0007669"/>
    <property type="project" value="UniProtKB-KW"/>
</dbReference>
<dbReference type="Gene3D" id="2.40.33.10">
    <property type="entry name" value="PK beta-barrel domain-like"/>
    <property type="match status" value="1"/>
</dbReference>
<evidence type="ECO:0000256" key="14">
    <source>
        <dbReference type="ARBA" id="ARBA00023152"/>
    </source>
</evidence>
<dbReference type="InterPro" id="IPR011037">
    <property type="entry name" value="Pyrv_Knase-like_insert_dom_sf"/>
</dbReference>
<evidence type="ECO:0000256" key="1">
    <source>
        <dbReference type="ARBA" id="ARBA00001958"/>
    </source>
</evidence>
<evidence type="ECO:0000256" key="4">
    <source>
        <dbReference type="ARBA" id="ARBA00008663"/>
    </source>
</evidence>
<proteinExistence type="inferred from homology"/>
<gene>
    <name evidence="19" type="ORF">CON65_16030</name>
</gene>
<evidence type="ECO:0000256" key="11">
    <source>
        <dbReference type="ARBA" id="ARBA00022840"/>
    </source>
</evidence>
<evidence type="ECO:0000313" key="20">
    <source>
        <dbReference type="Proteomes" id="UP000221020"/>
    </source>
</evidence>
<keyword evidence="7 17" id="KW-0808">Transferase</keyword>
<evidence type="ECO:0000256" key="8">
    <source>
        <dbReference type="ARBA" id="ARBA00022723"/>
    </source>
</evidence>
<comment type="pathway">
    <text evidence="2 17">Carbohydrate degradation; glycolysis; pyruvate from D-glyceraldehyde 3-phosphate: step 5/5.</text>
</comment>
<keyword evidence="14 17" id="KW-0324">Glycolysis</keyword>
<reference evidence="19 20" key="1">
    <citation type="submission" date="2017-09" db="EMBL/GenBank/DDBJ databases">
        <title>Large-scale bioinformatics analysis of Bacillus genomes uncovers conserved roles of natural products in bacterial physiology.</title>
        <authorList>
            <consortium name="Agbiome Team Llc"/>
            <person name="Bleich R.M."/>
            <person name="Grubbs K.J."/>
            <person name="Santa Maria K.C."/>
            <person name="Allen S.E."/>
            <person name="Farag S."/>
            <person name="Shank E.A."/>
            <person name="Bowers A."/>
        </authorList>
    </citation>
    <scope>NUCLEOTIDE SEQUENCE [LARGE SCALE GENOMIC DNA]</scope>
    <source>
        <strain evidence="19 20">AFS092012</strain>
    </source>
</reference>
<evidence type="ECO:0000256" key="15">
    <source>
        <dbReference type="ARBA" id="ARBA00023317"/>
    </source>
</evidence>